<proteinExistence type="predicted"/>
<evidence type="ECO:0000313" key="2">
    <source>
        <dbReference type="Proteomes" id="UP001319827"/>
    </source>
</evidence>
<organism evidence="1 2">
    <name type="scientific">Desulfuromonas versatilis</name>
    <dbReference type="NCBI Taxonomy" id="2802975"/>
    <lineage>
        <taxon>Bacteria</taxon>
        <taxon>Pseudomonadati</taxon>
        <taxon>Thermodesulfobacteriota</taxon>
        <taxon>Desulfuromonadia</taxon>
        <taxon>Desulfuromonadales</taxon>
        <taxon>Desulfuromonadaceae</taxon>
        <taxon>Desulfuromonas</taxon>
    </lineage>
</organism>
<reference evidence="1 2" key="2">
    <citation type="journal article" date="2021" name="Int. J. Syst. Evol. Microbiol.">
        <title>Isolation and Polyphasic Characterization of Desulfuromonas versatilis sp. Nov., an Electrogenic Bacteria Capable of Versatile Metabolism Isolated from a Graphene Oxide-Reducing Enrichment Culture.</title>
        <authorList>
            <person name="Xie L."/>
            <person name="Yoshida N."/>
            <person name="Ishii S."/>
            <person name="Meng L."/>
        </authorList>
    </citation>
    <scope>NUCLEOTIDE SEQUENCE [LARGE SCALE GENOMIC DNA]</scope>
    <source>
        <strain evidence="1 2">NIT-T3</strain>
    </source>
</reference>
<accession>A0ABM8HVX6</accession>
<gene>
    <name evidence="1" type="ORF">DESUT3_19510</name>
</gene>
<dbReference type="EMBL" id="AP024355">
    <property type="protein sequence ID" value="BCR04882.1"/>
    <property type="molecule type" value="Genomic_DNA"/>
</dbReference>
<reference evidence="1 2" key="1">
    <citation type="journal article" date="2016" name="C (Basel)">
        <title>Selective Growth of and Electricity Production by Marine Exoelectrogenic Bacteria in Self-Aggregated Hydrogel of Microbially Reduced Graphene Oxide.</title>
        <authorList>
            <person name="Yoshida N."/>
            <person name="Goto Y."/>
            <person name="Miyata Y."/>
        </authorList>
    </citation>
    <scope>NUCLEOTIDE SEQUENCE [LARGE SCALE GENOMIC DNA]</scope>
    <source>
        <strain evidence="1 2">NIT-T3</strain>
    </source>
</reference>
<protein>
    <submittedName>
        <fullName evidence="1">Uncharacterized protein</fullName>
    </submittedName>
</protein>
<name>A0ABM8HVX6_9BACT</name>
<keyword evidence="2" id="KW-1185">Reference proteome</keyword>
<dbReference type="Proteomes" id="UP001319827">
    <property type="component" value="Chromosome"/>
</dbReference>
<evidence type="ECO:0000313" key="1">
    <source>
        <dbReference type="EMBL" id="BCR04882.1"/>
    </source>
</evidence>
<sequence length="71" mass="8251">MLKKFGNQQIVNDILFCGSTERSWEETGFLLSNLYEVDINSKEIYAFCYLYEINKMKYIDSPLTEANSIAP</sequence>